<sequence>MSSHHIIRDKQEPALIIANGEACSLDLVEQLLEWSPTVVVLDGALERVISLGIKVDVWLGDFDHAQAADYNDYPLKKVHTPDQNLTDLEKAFEYLLEEGYPAANVVWASGKRMDHTLNNFHSLVRYGRKLKIVFFDDYSTSYLLPPTFEKWYPAGTPLSLMPYGEAFQVKSSGLVYDLNHPELRLGTQTSSSNEAREDGIVKISYESGALILMECHD</sequence>
<evidence type="ECO:0000256" key="2">
    <source>
        <dbReference type="ARBA" id="ARBA00022741"/>
    </source>
</evidence>
<dbReference type="AlphaFoldDB" id="A0A4Q9B9P9"/>
<dbReference type="RefSeq" id="WP_130923562.1">
    <property type="nucleotide sequence ID" value="NZ_JAANOL010000001.1"/>
</dbReference>
<accession>A0A4Q9B9P9</accession>
<dbReference type="EMBL" id="SEWY01000004">
    <property type="protein sequence ID" value="TBH71936.1"/>
    <property type="molecule type" value="Genomic_DNA"/>
</dbReference>
<evidence type="ECO:0000313" key="8">
    <source>
        <dbReference type="Proteomes" id="UP000293583"/>
    </source>
</evidence>
<dbReference type="InterPro" id="IPR007371">
    <property type="entry name" value="TPK_catalytic"/>
</dbReference>
<dbReference type="CDD" id="cd07995">
    <property type="entry name" value="TPK"/>
    <property type="match status" value="1"/>
</dbReference>
<evidence type="ECO:0000256" key="5">
    <source>
        <dbReference type="NCBIfam" id="TIGR01378"/>
    </source>
</evidence>
<gene>
    <name evidence="7" type="ORF">EWU20_08905</name>
</gene>
<proteinExistence type="predicted"/>
<name>A0A4Q9B9P9_9BACT</name>
<keyword evidence="3 7" id="KW-0418">Kinase</keyword>
<dbReference type="GO" id="GO:0004788">
    <property type="term" value="F:thiamine diphosphokinase activity"/>
    <property type="evidence" value="ECO:0007669"/>
    <property type="project" value="UniProtKB-UniRule"/>
</dbReference>
<dbReference type="InterPro" id="IPR036371">
    <property type="entry name" value="TPK_B1-bd_sf"/>
</dbReference>
<dbReference type="OrthoDB" id="1132102at2"/>
<dbReference type="GO" id="GO:0005524">
    <property type="term" value="F:ATP binding"/>
    <property type="evidence" value="ECO:0007669"/>
    <property type="project" value="UniProtKB-KW"/>
</dbReference>
<protein>
    <recommendedName>
        <fullName evidence="5">Thiamine diphosphokinase</fullName>
        <ecNumber evidence="5">2.7.6.2</ecNumber>
    </recommendedName>
</protein>
<dbReference type="SMART" id="SM00983">
    <property type="entry name" value="TPK_B1_binding"/>
    <property type="match status" value="1"/>
</dbReference>
<evidence type="ECO:0000313" key="7">
    <source>
        <dbReference type="EMBL" id="TBH71936.1"/>
    </source>
</evidence>
<comment type="caution">
    <text evidence="7">The sequence shown here is derived from an EMBL/GenBank/DDBJ whole genome shotgun (WGS) entry which is preliminary data.</text>
</comment>
<dbReference type="GO" id="GO:0006772">
    <property type="term" value="P:thiamine metabolic process"/>
    <property type="evidence" value="ECO:0007669"/>
    <property type="project" value="UniProtKB-UniRule"/>
</dbReference>
<dbReference type="InterPro" id="IPR007373">
    <property type="entry name" value="Thiamin_PyroPKinase_B1-bd"/>
</dbReference>
<dbReference type="Pfam" id="PF04265">
    <property type="entry name" value="TPK_B1_binding"/>
    <property type="match status" value="1"/>
</dbReference>
<dbReference type="GO" id="GO:0016301">
    <property type="term" value="F:kinase activity"/>
    <property type="evidence" value="ECO:0007669"/>
    <property type="project" value="UniProtKB-KW"/>
</dbReference>
<dbReference type="InterPro" id="IPR036759">
    <property type="entry name" value="TPK_catalytic_sf"/>
</dbReference>
<keyword evidence="1 7" id="KW-0808">Transferase</keyword>
<evidence type="ECO:0000259" key="6">
    <source>
        <dbReference type="SMART" id="SM00983"/>
    </source>
</evidence>
<evidence type="ECO:0000256" key="1">
    <source>
        <dbReference type="ARBA" id="ARBA00022679"/>
    </source>
</evidence>
<reference evidence="7 8" key="1">
    <citation type="submission" date="2019-02" db="EMBL/GenBank/DDBJ databases">
        <title>Genome of a new Bacteroidetes strain.</title>
        <authorList>
            <person name="Pitt A."/>
        </authorList>
    </citation>
    <scope>NUCLEOTIDE SEQUENCE [LARGE SCALE GENOMIC DNA]</scope>
    <source>
        <strain evidence="7 8">103A-SOEBACH</strain>
    </source>
</reference>
<evidence type="ECO:0000256" key="4">
    <source>
        <dbReference type="ARBA" id="ARBA00022840"/>
    </source>
</evidence>
<dbReference type="InterPro" id="IPR006282">
    <property type="entry name" value="Thi_PPkinase"/>
</dbReference>
<feature type="domain" description="Thiamin pyrophosphokinase thiamin-binding" evidence="6">
    <location>
        <begin position="140"/>
        <end position="211"/>
    </location>
</feature>
<dbReference type="EC" id="2.7.6.2" evidence="5"/>
<dbReference type="Pfam" id="PF04263">
    <property type="entry name" value="TPK_catalytic"/>
    <property type="match status" value="1"/>
</dbReference>
<dbReference type="Gene3D" id="3.40.50.10240">
    <property type="entry name" value="Thiamin pyrophosphokinase, catalytic domain"/>
    <property type="match status" value="1"/>
</dbReference>
<dbReference type="GO" id="GO:0009229">
    <property type="term" value="P:thiamine diphosphate biosynthetic process"/>
    <property type="evidence" value="ECO:0007669"/>
    <property type="project" value="InterPro"/>
</dbReference>
<dbReference type="SUPFAM" id="SSF63862">
    <property type="entry name" value="Thiamin pyrophosphokinase, substrate-binding domain"/>
    <property type="match status" value="1"/>
</dbReference>
<keyword evidence="2" id="KW-0547">Nucleotide-binding</keyword>
<organism evidence="7 8">
    <name type="scientific">Aquirufa antheringensis</name>
    <dbReference type="NCBI Taxonomy" id="2516559"/>
    <lineage>
        <taxon>Bacteria</taxon>
        <taxon>Pseudomonadati</taxon>
        <taxon>Bacteroidota</taxon>
        <taxon>Cytophagia</taxon>
        <taxon>Cytophagales</taxon>
        <taxon>Flectobacillaceae</taxon>
        <taxon>Aquirufa</taxon>
    </lineage>
</organism>
<dbReference type="Proteomes" id="UP000293583">
    <property type="component" value="Unassembled WGS sequence"/>
</dbReference>
<dbReference type="SUPFAM" id="SSF63999">
    <property type="entry name" value="Thiamin pyrophosphokinase, catalytic domain"/>
    <property type="match status" value="1"/>
</dbReference>
<dbReference type="PANTHER" id="PTHR41299:SF1">
    <property type="entry name" value="THIAMINE PYROPHOSPHOKINASE"/>
    <property type="match status" value="1"/>
</dbReference>
<keyword evidence="4" id="KW-0067">ATP-binding</keyword>
<evidence type="ECO:0000256" key="3">
    <source>
        <dbReference type="ARBA" id="ARBA00022777"/>
    </source>
</evidence>
<dbReference type="NCBIfam" id="TIGR01378">
    <property type="entry name" value="thi_PPkinase"/>
    <property type="match status" value="1"/>
</dbReference>
<dbReference type="InterPro" id="IPR053149">
    <property type="entry name" value="TPK"/>
</dbReference>
<keyword evidence="8" id="KW-1185">Reference proteome</keyword>
<dbReference type="PANTHER" id="PTHR41299">
    <property type="entry name" value="THIAMINE PYROPHOSPHOKINASE"/>
    <property type="match status" value="1"/>
</dbReference>
<dbReference type="GO" id="GO:0030975">
    <property type="term" value="F:thiamine binding"/>
    <property type="evidence" value="ECO:0007669"/>
    <property type="project" value="InterPro"/>
</dbReference>